<dbReference type="EMBL" id="CAWYQH010000035">
    <property type="protein sequence ID" value="CAK8677024.1"/>
    <property type="molecule type" value="Genomic_DNA"/>
</dbReference>
<dbReference type="PANTHER" id="PTHR22146">
    <property type="entry name" value="CAT EYE SYNDROME CRITICAL REGION PROTEIN 6"/>
    <property type="match status" value="1"/>
</dbReference>
<organism evidence="3 4">
    <name type="scientific">Clavelina lepadiformis</name>
    <name type="common">Light-bulb sea squirt</name>
    <name type="synonym">Ascidia lepadiformis</name>
    <dbReference type="NCBI Taxonomy" id="159417"/>
    <lineage>
        <taxon>Eukaryota</taxon>
        <taxon>Metazoa</taxon>
        <taxon>Chordata</taxon>
        <taxon>Tunicata</taxon>
        <taxon>Ascidiacea</taxon>
        <taxon>Aplousobranchia</taxon>
        <taxon>Clavelinidae</taxon>
        <taxon>Clavelina</taxon>
    </lineage>
</organism>
<evidence type="ECO:0000313" key="4">
    <source>
        <dbReference type="Proteomes" id="UP001642483"/>
    </source>
</evidence>
<name>A0ABP0G7T4_CLALP</name>
<protein>
    <submittedName>
        <fullName evidence="3">Uncharacterized protein</fullName>
    </submittedName>
</protein>
<evidence type="ECO:0000313" key="3">
    <source>
        <dbReference type="EMBL" id="CAK8687670.1"/>
    </source>
</evidence>
<feature type="region of interest" description="Disordered" evidence="1">
    <location>
        <begin position="71"/>
        <end position="136"/>
    </location>
</feature>
<evidence type="ECO:0000313" key="2">
    <source>
        <dbReference type="EMBL" id="CAK8677024.1"/>
    </source>
</evidence>
<reference evidence="3 4" key="1">
    <citation type="submission" date="2024-02" db="EMBL/GenBank/DDBJ databases">
        <authorList>
            <person name="Daric V."/>
            <person name="Darras S."/>
        </authorList>
    </citation>
    <scope>NUCLEOTIDE SEQUENCE [LARGE SCALE GENOMIC DNA]</scope>
</reference>
<feature type="compositionally biased region" description="Polar residues" evidence="1">
    <location>
        <begin position="125"/>
        <end position="136"/>
    </location>
</feature>
<accession>A0ABP0G7T4</accession>
<dbReference type="EMBL" id="CAWYQH010000105">
    <property type="protein sequence ID" value="CAK8687670.1"/>
    <property type="molecule type" value="Genomic_DNA"/>
</dbReference>
<sequence length="283" mass="32065">MPSMNFDYTNFLKRQNALYLLKYQNDPIIVAENPTPIPGYSGHVPNYRSSLHEHRLVRSLVRCLDSPMKPTTATGFIKRQPLPELSNSPNKAWDKEGTESHKRRSKSAPPTTAHAKTDQKEQVFPESQQESGFKESNLTLSRIALMSAGSSDKVRSGQNELPTKTNQDSRHLNSNSLKNASNNSCGAAFKVFKPNRPAGYSETVYGSSFWFAWPEMTENNKSERSERHVRDRKLNRNDHVIYHKHEGVVPKYMGYVPGYKFRHGSTYGVLTCHATSLGKVHKL</sequence>
<dbReference type="Proteomes" id="UP001642483">
    <property type="component" value="Unassembled WGS sequence"/>
</dbReference>
<proteinExistence type="predicted"/>
<feature type="compositionally biased region" description="Polar residues" evidence="1">
    <location>
        <begin position="156"/>
        <end position="166"/>
    </location>
</feature>
<keyword evidence="4" id="KW-1185">Reference proteome</keyword>
<feature type="region of interest" description="Disordered" evidence="1">
    <location>
        <begin position="149"/>
        <end position="180"/>
    </location>
</feature>
<dbReference type="PANTHER" id="PTHR22146:SF8">
    <property type="entry name" value="PROTEIN FAM166B"/>
    <property type="match status" value="1"/>
</dbReference>
<gene>
    <name evidence="3" type="ORF">CVLEPA_LOCUS19735</name>
    <name evidence="2" type="ORF">CVLEPA_LOCUS6426</name>
</gene>
<comment type="caution">
    <text evidence="3">The sequence shown here is derived from an EMBL/GenBank/DDBJ whole genome shotgun (WGS) entry which is preliminary data.</text>
</comment>
<evidence type="ECO:0000256" key="1">
    <source>
        <dbReference type="SAM" id="MobiDB-lite"/>
    </source>
</evidence>